<sequence>MRLFKQHRPSVLASCVLAALVAPVASIAYAATAVNGYVYNADGAPLEGVKVTVKGTAHSVFTDSTGRYHLRQLNQGAQTLVFEYIGLPEKEVTVQVSAEAQQVNMQLGTESSIERIQVTSQQEASNRALNEYRAADAITNFIAADDMGQFVDQNVAESLQRIPGTTLARDQGEGRFVSIRGISPGLNTVTLNGVRIGTPEDSSRAVALDVIPTGSVESISLVKAPTADMPGDALGGAIDVKSPSPFDRKGGQVRYRAEGSYNELSGSTSPKLQFNASDVLNEQFGYAFGLNYQDRELESDNLEAEYDEVDFGADEVFSMIELQQRKYYVARERTGANVNLEYRPSANSRLFFNTIYSEFVDAETRQRSIFSFEDGDLLEFTGTSGRADLPADSIKRRIRFRTKEQDTLAMNLGGEHHFQAWSLDYHVGYSKTRERVLDENEGRYEYQHDDLTAAFAFGDGLPSFALYEGDQLSQRHLDNANFVLDRAVLEPKIIDDDDYAFGFNAEIPVAFGIPSLTLKTGVDVRMKEKMADVAELELRDVPAALLSEITSAMPDYSLGTLGDGISSADYIAYYQANRDLFKERGKDVDENRALSEGQDYSADEDVYAAYLMGTFDFDATRVIAGVRVEQTKFDASGTEILFDEEGELIVGERFAKTDYTNVLPSLHVVHDLSEDLKLRAAWTNTIARPSFGDLSPRAEINLEDQEVELGNPELEPYEAMNWDMMLDWYYAPSSVLSAGVFYKDIDNYVVDTVSRDVAGFEGFEVERPTNAISASVKGFEANWQHSVMDGSLEGVLFGANLTLLDTELALLEREGESFSIPESADTTGNLFIGYERGPLSTRLSVTYRDTSLNEVGDDARYDIYTAAHTQVDLTASYRFSKQLELVVEGTNLNDEPLELYQGSKGHTLQHEVYGRTFSIGVKGRF</sequence>
<protein>
    <submittedName>
        <fullName evidence="13">TonB-dependent receptor</fullName>
    </submittedName>
</protein>
<keyword evidence="2 8" id="KW-0813">Transport</keyword>
<evidence type="ECO:0000256" key="6">
    <source>
        <dbReference type="ARBA" id="ARBA00023136"/>
    </source>
</evidence>
<feature type="chain" id="PRO_5019344218" evidence="10">
    <location>
        <begin position="31"/>
        <end position="925"/>
    </location>
</feature>
<dbReference type="InterPro" id="IPR036942">
    <property type="entry name" value="Beta-barrel_TonB_sf"/>
</dbReference>
<dbReference type="PANTHER" id="PTHR40980:SF4">
    <property type="entry name" value="TONB-DEPENDENT RECEPTOR-LIKE BETA-BARREL DOMAIN-CONTAINING PROTEIN"/>
    <property type="match status" value="1"/>
</dbReference>
<dbReference type="PANTHER" id="PTHR40980">
    <property type="entry name" value="PLUG DOMAIN-CONTAINING PROTEIN"/>
    <property type="match status" value="1"/>
</dbReference>
<keyword evidence="3 8" id="KW-1134">Transmembrane beta strand</keyword>
<dbReference type="InterPro" id="IPR037066">
    <property type="entry name" value="Plug_dom_sf"/>
</dbReference>
<dbReference type="Gene3D" id="2.170.130.10">
    <property type="entry name" value="TonB-dependent receptor, plug domain"/>
    <property type="match status" value="1"/>
</dbReference>
<dbReference type="EMBL" id="PIQE01000003">
    <property type="protein sequence ID" value="RUO72166.1"/>
    <property type="molecule type" value="Genomic_DNA"/>
</dbReference>
<dbReference type="PROSITE" id="PS52016">
    <property type="entry name" value="TONB_DEPENDENT_REC_3"/>
    <property type="match status" value="1"/>
</dbReference>
<dbReference type="SUPFAM" id="SSF56935">
    <property type="entry name" value="Porins"/>
    <property type="match status" value="1"/>
</dbReference>
<dbReference type="Proteomes" id="UP000287022">
    <property type="component" value="Unassembled WGS sequence"/>
</dbReference>
<evidence type="ECO:0000256" key="10">
    <source>
        <dbReference type="SAM" id="SignalP"/>
    </source>
</evidence>
<comment type="caution">
    <text evidence="13">The sequence shown here is derived from an EMBL/GenBank/DDBJ whole genome shotgun (WGS) entry which is preliminary data.</text>
</comment>
<evidence type="ECO:0000259" key="11">
    <source>
        <dbReference type="Pfam" id="PF00593"/>
    </source>
</evidence>
<dbReference type="RefSeq" id="WP_026860609.1">
    <property type="nucleotide sequence ID" value="NZ_PIQE01000003.1"/>
</dbReference>
<evidence type="ECO:0000256" key="1">
    <source>
        <dbReference type="ARBA" id="ARBA00004571"/>
    </source>
</evidence>
<keyword evidence="7 8" id="KW-0998">Cell outer membrane</keyword>
<dbReference type="InterPro" id="IPR008969">
    <property type="entry name" value="CarboxyPept-like_regulatory"/>
</dbReference>
<dbReference type="InterPro" id="IPR039426">
    <property type="entry name" value="TonB-dep_rcpt-like"/>
</dbReference>
<dbReference type="InterPro" id="IPR000531">
    <property type="entry name" value="Beta-barrel_TonB"/>
</dbReference>
<dbReference type="NCBIfam" id="TIGR01782">
    <property type="entry name" value="TonB-Xanth-Caul"/>
    <property type="match status" value="1"/>
</dbReference>
<evidence type="ECO:0000256" key="2">
    <source>
        <dbReference type="ARBA" id="ARBA00022448"/>
    </source>
</evidence>
<feature type="domain" description="TonB-dependent receptor-like beta-barrel" evidence="11">
    <location>
        <begin position="555"/>
        <end position="892"/>
    </location>
</feature>
<dbReference type="Pfam" id="PF07715">
    <property type="entry name" value="Plug"/>
    <property type="match status" value="1"/>
</dbReference>
<dbReference type="InterPro" id="IPR010104">
    <property type="entry name" value="TonB_rcpt_bac"/>
</dbReference>
<reference evidence="14" key="1">
    <citation type="journal article" date="2018" name="Front. Microbiol.">
        <title>Genome-Based Analysis Reveals the Taxonomy and Diversity of the Family Idiomarinaceae.</title>
        <authorList>
            <person name="Liu Y."/>
            <person name="Lai Q."/>
            <person name="Shao Z."/>
        </authorList>
    </citation>
    <scope>NUCLEOTIDE SEQUENCE [LARGE SCALE GENOMIC DNA]</scope>
    <source>
        <strain evidence="14">c121</strain>
    </source>
</reference>
<feature type="signal peptide" evidence="10">
    <location>
        <begin position="1"/>
        <end position="30"/>
    </location>
</feature>
<evidence type="ECO:0000256" key="4">
    <source>
        <dbReference type="ARBA" id="ARBA00022692"/>
    </source>
</evidence>
<dbReference type="SUPFAM" id="SSF49464">
    <property type="entry name" value="Carboxypeptidase regulatory domain-like"/>
    <property type="match status" value="1"/>
</dbReference>
<feature type="domain" description="TonB-dependent receptor plug" evidence="12">
    <location>
        <begin position="138"/>
        <end position="237"/>
    </location>
</feature>
<keyword evidence="6 8" id="KW-0472">Membrane</keyword>
<keyword evidence="10" id="KW-0732">Signal</keyword>
<dbReference type="Gene3D" id="2.40.170.20">
    <property type="entry name" value="TonB-dependent receptor, beta-barrel domain"/>
    <property type="match status" value="1"/>
</dbReference>
<keyword evidence="5 9" id="KW-0798">TonB box</keyword>
<evidence type="ECO:0000256" key="3">
    <source>
        <dbReference type="ARBA" id="ARBA00022452"/>
    </source>
</evidence>
<keyword evidence="14" id="KW-1185">Reference proteome</keyword>
<proteinExistence type="inferred from homology"/>
<evidence type="ECO:0000313" key="14">
    <source>
        <dbReference type="Proteomes" id="UP000287022"/>
    </source>
</evidence>
<comment type="subcellular location">
    <subcellularLocation>
        <location evidence="1 8">Cell outer membrane</location>
        <topology evidence="1 8">Multi-pass membrane protein</topology>
    </subcellularLocation>
</comment>
<comment type="similarity">
    <text evidence="8 9">Belongs to the TonB-dependent receptor family.</text>
</comment>
<dbReference type="AlphaFoldDB" id="A0A432Z2P4"/>
<dbReference type="Pfam" id="PF00593">
    <property type="entry name" value="TonB_dep_Rec_b-barrel"/>
    <property type="match status" value="1"/>
</dbReference>
<keyword evidence="13" id="KW-0675">Receptor</keyword>
<dbReference type="InterPro" id="IPR012910">
    <property type="entry name" value="Plug_dom"/>
</dbReference>
<dbReference type="Gene3D" id="2.60.40.1120">
    <property type="entry name" value="Carboxypeptidase-like, regulatory domain"/>
    <property type="match status" value="1"/>
</dbReference>
<evidence type="ECO:0000313" key="13">
    <source>
        <dbReference type="EMBL" id="RUO72166.1"/>
    </source>
</evidence>
<name>A0A432Z2P4_9GAMM</name>
<dbReference type="CDD" id="cd01347">
    <property type="entry name" value="ligand_gated_channel"/>
    <property type="match status" value="1"/>
</dbReference>
<dbReference type="GO" id="GO:0009279">
    <property type="term" value="C:cell outer membrane"/>
    <property type="evidence" value="ECO:0007669"/>
    <property type="project" value="UniProtKB-SubCell"/>
</dbReference>
<evidence type="ECO:0000256" key="5">
    <source>
        <dbReference type="ARBA" id="ARBA00023077"/>
    </source>
</evidence>
<evidence type="ECO:0000256" key="7">
    <source>
        <dbReference type="ARBA" id="ARBA00023237"/>
    </source>
</evidence>
<dbReference type="Pfam" id="PF13715">
    <property type="entry name" value="CarbopepD_reg_2"/>
    <property type="match status" value="1"/>
</dbReference>
<accession>A0A432Z2P4</accession>
<evidence type="ECO:0000256" key="9">
    <source>
        <dbReference type="RuleBase" id="RU003357"/>
    </source>
</evidence>
<evidence type="ECO:0000259" key="12">
    <source>
        <dbReference type="Pfam" id="PF07715"/>
    </source>
</evidence>
<organism evidence="13 14">
    <name type="scientific">Pseudidiomarina sediminum</name>
    <dbReference type="NCBI Taxonomy" id="431675"/>
    <lineage>
        <taxon>Bacteria</taxon>
        <taxon>Pseudomonadati</taxon>
        <taxon>Pseudomonadota</taxon>
        <taxon>Gammaproteobacteria</taxon>
        <taxon>Alteromonadales</taxon>
        <taxon>Idiomarinaceae</taxon>
        <taxon>Pseudidiomarina</taxon>
    </lineage>
</organism>
<keyword evidence="4 8" id="KW-0812">Transmembrane</keyword>
<evidence type="ECO:0000256" key="8">
    <source>
        <dbReference type="PROSITE-ProRule" id="PRU01360"/>
    </source>
</evidence>
<dbReference type="STRING" id="1122124.GCA_000423165_01876"/>
<gene>
    <name evidence="13" type="ORF">CWI80_10220</name>
</gene>